<accession>A0A8X8Z717</accession>
<evidence type="ECO:0000256" key="1">
    <source>
        <dbReference type="ARBA" id="ARBA00000885"/>
    </source>
</evidence>
<dbReference type="Gene3D" id="3.10.20.90">
    <property type="entry name" value="Phosphatidylinositol 3-kinase Catalytic Subunit, Chain A, domain 1"/>
    <property type="match status" value="1"/>
</dbReference>
<dbReference type="InterPro" id="IPR050409">
    <property type="entry name" value="E3_ubiq-protein_ligase"/>
</dbReference>
<dbReference type="PROSITE" id="PS50053">
    <property type="entry name" value="UBIQUITIN_2"/>
    <property type="match status" value="1"/>
</dbReference>
<dbReference type="GO" id="GO:0061630">
    <property type="term" value="F:ubiquitin protein ligase activity"/>
    <property type="evidence" value="ECO:0007669"/>
    <property type="project" value="UniProtKB-EC"/>
</dbReference>
<dbReference type="AlphaFoldDB" id="A0A8X8Z717"/>
<comment type="pathway">
    <text evidence="2">Protein modification; protein ubiquitination.</text>
</comment>
<evidence type="ECO:0000256" key="2">
    <source>
        <dbReference type="ARBA" id="ARBA00004906"/>
    </source>
</evidence>
<dbReference type="InterPro" id="IPR000626">
    <property type="entry name" value="Ubiquitin-like_dom"/>
</dbReference>
<feature type="active site" description="Glycyl thioester intermediate" evidence="6">
    <location>
        <position position="808"/>
    </location>
</feature>
<keyword evidence="5 6" id="KW-0833">Ubl conjugation pathway</keyword>
<evidence type="ECO:0000256" key="7">
    <source>
        <dbReference type="SAM" id="MobiDB-lite"/>
    </source>
</evidence>
<dbReference type="GO" id="GO:0000209">
    <property type="term" value="P:protein polyubiquitination"/>
    <property type="evidence" value="ECO:0007669"/>
    <property type="project" value="TreeGrafter"/>
</dbReference>
<dbReference type="GO" id="GO:0006511">
    <property type="term" value="P:ubiquitin-dependent protein catabolic process"/>
    <property type="evidence" value="ECO:0007669"/>
    <property type="project" value="TreeGrafter"/>
</dbReference>
<dbReference type="CDD" id="cd00078">
    <property type="entry name" value="HECTc"/>
    <property type="match status" value="1"/>
</dbReference>
<feature type="region of interest" description="Disordered" evidence="7">
    <location>
        <begin position="1"/>
        <end position="41"/>
    </location>
</feature>
<keyword evidence="11" id="KW-1185">Reference proteome</keyword>
<dbReference type="Pfam" id="PF00632">
    <property type="entry name" value="HECT"/>
    <property type="match status" value="1"/>
</dbReference>
<dbReference type="SUPFAM" id="SSF54236">
    <property type="entry name" value="Ubiquitin-like"/>
    <property type="match status" value="1"/>
</dbReference>
<dbReference type="Gene3D" id="3.30.2160.10">
    <property type="entry name" value="Hect, E3 ligase catalytic domain"/>
    <property type="match status" value="1"/>
</dbReference>
<keyword evidence="4" id="KW-0808">Transferase</keyword>
<dbReference type="GO" id="GO:0005737">
    <property type="term" value="C:cytoplasm"/>
    <property type="evidence" value="ECO:0007669"/>
    <property type="project" value="TreeGrafter"/>
</dbReference>
<dbReference type="InterPro" id="IPR035983">
    <property type="entry name" value="Hect_E3_ubiquitin_ligase"/>
</dbReference>
<evidence type="ECO:0000256" key="4">
    <source>
        <dbReference type="ARBA" id="ARBA00022679"/>
    </source>
</evidence>
<sequence length="842" mass="96613">MSSSPFKRKLDDYADDDSPPFSINPSKMRKDHSTLPSPSPLFRSSSRPLQFFVRILSDRTLVLRADPSDTVESIHGKIQAITGIPEFEQSIIYSGRQLQFDQTLAECKVQNDASLYLVGRMRSTGHPKAWKLINNVIKLIFKLCGSKSPVYVTQTVKVMLAEFMSLISQTDVEKATEHLQIFSASSAPKALVMLYMSKDNRGAADEAIRHFVTSSKGILHVMHNMRGEFVPIILEFCRLLKKAAGVDDPLYCLCRSSLAGMVPNTELGEKAKTGIPDIFPFVQELSAKLTNDFALSTQSMPFPGPSLSDIRDFASFVAPFIKEIEGFCDPIKFPSDFRRACRYGEEARMLYKIFHDLLRTFEMRLKIVEDCMNNDVKQDYGILCVGSCHHLEFAKELHKISKIYSGCDCLFWETMKRYKGAFCNLVVRCAKRSEDHTWIMECKEVTNFEVRRHLAMMKLPEVKDDYGEIHEMLIDRSHLLAESFEYMKNAEIESLRAGLFMEFKNEEATGPGVLREWFFLVCQAIFNPQNALFVACSNDLRRFYPNPGKEHLVAPSEIASKVDPMHLEYFRFSGKVIALALMHKIQVGIVFDRLFFLQLGGRTITLEDIRYADPLLYNSCKQILEMDPELIDQDALGLTFVHEVEELGTRKTVDLCTGGENIAVNSENRKKYVDSLIRHRFVLAIADQVKHFAKGFEDIIGCPRLQKSFFKYLEPEDLDWMLHGSESAICVDDWKAHTEYHGFKETDDQISWFWKIVGDMTAEQKKILLFFWTSIKFLPVEGFRGLASRLYIYKTSESRRRLPSSHTCFYRLCFPAYRTCNVMHDRLNIITQEHVGCSFGTW</sequence>
<dbReference type="Gene3D" id="3.90.1750.10">
    <property type="entry name" value="Hect, E3 ligase catalytic domains"/>
    <property type="match status" value="1"/>
</dbReference>
<dbReference type="InterPro" id="IPR000569">
    <property type="entry name" value="HECT_dom"/>
</dbReference>
<feature type="domain" description="HECT" evidence="9">
    <location>
        <begin position="491"/>
        <end position="842"/>
    </location>
</feature>
<dbReference type="Pfam" id="PF00240">
    <property type="entry name" value="ubiquitin"/>
    <property type="match status" value="1"/>
</dbReference>
<reference evidence="10" key="1">
    <citation type="submission" date="2018-01" db="EMBL/GenBank/DDBJ databases">
        <authorList>
            <person name="Mao J.F."/>
        </authorList>
    </citation>
    <scope>NUCLEOTIDE SEQUENCE</scope>
    <source>
        <strain evidence="10">Huo1</strain>
        <tissue evidence="10">Leaf</tissue>
    </source>
</reference>
<evidence type="ECO:0000313" key="10">
    <source>
        <dbReference type="EMBL" id="KAG6394136.1"/>
    </source>
</evidence>
<dbReference type="EMBL" id="PNBA02000017">
    <property type="protein sequence ID" value="KAG6394136.1"/>
    <property type="molecule type" value="Genomic_DNA"/>
</dbReference>
<dbReference type="Gene3D" id="3.30.2410.10">
    <property type="entry name" value="Hect, E3 ligase catalytic domain"/>
    <property type="match status" value="1"/>
</dbReference>
<dbReference type="PROSITE" id="PS50237">
    <property type="entry name" value="HECT"/>
    <property type="match status" value="1"/>
</dbReference>
<dbReference type="PRINTS" id="PR00348">
    <property type="entry name" value="UBIQUITIN"/>
</dbReference>
<dbReference type="PANTHER" id="PTHR11254:SF424">
    <property type="entry name" value="E3 UBIQUITIN-PROTEIN LIGASE UPL5"/>
    <property type="match status" value="1"/>
</dbReference>
<proteinExistence type="predicted"/>
<comment type="caution">
    <text evidence="10">The sequence shown here is derived from an EMBL/GenBank/DDBJ whole genome shotgun (WGS) entry which is preliminary data.</text>
</comment>
<dbReference type="FunFam" id="3.30.2410.10:FF:000020">
    <property type="entry name" value="E3 ubiquitin-protein ligase UPL5"/>
    <property type="match status" value="1"/>
</dbReference>
<name>A0A8X8Z717_SALSN</name>
<evidence type="ECO:0000259" key="9">
    <source>
        <dbReference type="PROSITE" id="PS50237"/>
    </source>
</evidence>
<reference evidence="10" key="2">
    <citation type="submission" date="2020-08" db="EMBL/GenBank/DDBJ databases">
        <title>Plant Genome Project.</title>
        <authorList>
            <person name="Zhang R.-G."/>
        </authorList>
    </citation>
    <scope>NUCLEOTIDE SEQUENCE</scope>
    <source>
        <strain evidence="10">Huo1</strain>
        <tissue evidence="10">Leaf</tissue>
    </source>
</reference>
<dbReference type="PANTHER" id="PTHR11254">
    <property type="entry name" value="HECT DOMAIN UBIQUITIN-PROTEIN LIGASE"/>
    <property type="match status" value="1"/>
</dbReference>
<dbReference type="SMART" id="SM00213">
    <property type="entry name" value="UBQ"/>
    <property type="match status" value="1"/>
</dbReference>
<evidence type="ECO:0000313" key="11">
    <source>
        <dbReference type="Proteomes" id="UP000298416"/>
    </source>
</evidence>
<evidence type="ECO:0000256" key="6">
    <source>
        <dbReference type="PROSITE-ProRule" id="PRU00104"/>
    </source>
</evidence>
<dbReference type="InterPro" id="IPR029071">
    <property type="entry name" value="Ubiquitin-like_domsf"/>
</dbReference>
<dbReference type="SMART" id="SM00119">
    <property type="entry name" value="HECTc"/>
    <property type="match status" value="1"/>
</dbReference>
<dbReference type="InterPro" id="IPR019956">
    <property type="entry name" value="Ubiquitin_dom"/>
</dbReference>
<dbReference type="SUPFAM" id="SSF56204">
    <property type="entry name" value="Hect, E3 ligase catalytic domain"/>
    <property type="match status" value="1"/>
</dbReference>
<evidence type="ECO:0000256" key="3">
    <source>
        <dbReference type="ARBA" id="ARBA00012485"/>
    </source>
</evidence>
<gene>
    <name evidence="10" type="ORF">SASPL_144715</name>
</gene>
<evidence type="ECO:0000256" key="5">
    <source>
        <dbReference type="ARBA" id="ARBA00022786"/>
    </source>
</evidence>
<organism evidence="10">
    <name type="scientific">Salvia splendens</name>
    <name type="common">Scarlet sage</name>
    <dbReference type="NCBI Taxonomy" id="180675"/>
    <lineage>
        <taxon>Eukaryota</taxon>
        <taxon>Viridiplantae</taxon>
        <taxon>Streptophyta</taxon>
        <taxon>Embryophyta</taxon>
        <taxon>Tracheophyta</taxon>
        <taxon>Spermatophyta</taxon>
        <taxon>Magnoliopsida</taxon>
        <taxon>eudicotyledons</taxon>
        <taxon>Gunneridae</taxon>
        <taxon>Pentapetalae</taxon>
        <taxon>asterids</taxon>
        <taxon>lamiids</taxon>
        <taxon>Lamiales</taxon>
        <taxon>Lamiaceae</taxon>
        <taxon>Nepetoideae</taxon>
        <taxon>Mentheae</taxon>
        <taxon>Salviinae</taxon>
        <taxon>Salvia</taxon>
        <taxon>Salvia subgen. Calosphace</taxon>
        <taxon>core Calosphace</taxon>
    </lineage>
</organism>
<dbReference type="EC" id="2.3.2.26" evidence="3"/>
<evidence type="ECO:0000259" key="8">
    <source>
        <dbReference type="PROSITE" id="PS50053"/>
    </source>
</evidence>
<protein>
    <recommendedName>
        <fullName evidence="3">HECT-type E3 ubiquitin transferase</fullName>
        <ecNumber evidence="3">2.3.2.26</ecNumber>
    </recommendedName>
</protein>
<feature type="domain" description="Ubiquitin-like" evidence="8">
    <location>
        <begin position="49"/>
        <end position="124"/>
    </location>
</feature>
<dbReference type="Proteomes" id="UP000298416">
    <property type="component" value="Unassembled WGS sequence"/>
</dbReference>
<comment type="catalytic activity">
    <reaction evidence="1">
        <text>S-ubiquitinyl-[E2 ubiquitin-conjugating enzyme]-L-cysteine + [acceptor protein]-L-lysine = [E2 ubiquitin-conjugating enzyme]-L-cysteine + N(6)-ubiquitinyl-[acceptor protein]-L-lysine.</text>
        <dbReference type="EC" id="2.3.2.26"/>
    </reaction>
</comment>